<evidence type="ECO:0000313" key="2">
    <source>
        <dbReference type="Proteomes" id="UP000190074"/>
    </source>
</evidence>
<dbReference type="EMBL" id="FVGW01000016">
    <property type="protein sequence ID" value="SKM84271.1"/>
    <property type="molecule type" value="Genomic_DNA"/>
</dbReference>
<protein>
    <submittedName>
        <fullName evidence="1">Uncharacterized protein</fullName>
    </submittedName>
</protein>
<sequence length="89" mass="10101">MDWHRLRFDSRGVLTDPATGRRLGTYARPFMSTPAATGDLLAALIHAHPNADVATLRRYVHFDHELQQALDQHIADDWGHLTPAVIFRM</sequence>
<organism evidence="1 2">
    <name type="scientific">Mycobacteroides abscessus subsp. massiliense</name>
    <dbReference type="NCBI Taxonomy" id="1962118"/>
    <lineage>
        <taxon>Bacteria</taxon>
        <taxon>Bacillati</taxon>
        <taxon>Actinomycetota</taxon>
        <taxon>Actinomycetes</taxon>
        <taxon>Mycobacteriales</taxon>
        <taxon>Mycobacteriaceae</taxon>
        <taxon>Mycobacteroides</taxon>
        <taxon>Mycobacteroides abscessus</taxon>
    </lineage>
</organism>
<dbReference type="RefSeq" id="WP_079636312.1">
    <property type="nucleotide sequence ID" value="NZ_FVGW01000016.1"/>
</dbReference>
<accession>A0A1U0Z6X8</accession>
<gene>
    <name evidence="1" type="ORF">SAMEA2259716_05265</name>
</gene>
<dbReference type="Proteomes" id="UP000190074">
    <property type="component" value="Unassembled WGS sequence"/>
</dbReference>
<reference evidence="1 2" key="1">
    <citation type="submission" date="2016-11" db="EMBL/GenBank/DDBJ databases">
        <authorList>
            <consortium name="Pathogen Informatics"/>
        </authorList>
    </citation>
    <scope>NUCLEOTIDE SEQUENCE [LARGE SCALE GENOMIC DNA]</scope>
    <source>
        <strain evidence="1 2">911</strain>
    </source>
</reference>
<proteinExistence type="predicted"/>
<name>A0A1U0Z6X8_9MYCO</name>
<evidence type="ECO:0000313" key="1">
    <source>
        <dbReference type="EMBL" id="SKM84271.1"/>
    </source>
</evidence>
<dbReference type="AlphaFoldDB" id="A0A1U0Z6X8"/>